<sequence length="28" mass="3227">MPKQIDYGLSHPSDNAETFHISQRANIR</sequence>
<protein>
    <submittedName>
        <fullName evidence="2">Uncharacterized protein</fullName>
    </submittedName>
</protein>
<dbReference type="AlphaFoldDB" id="A0A5J4V9K6"/>
<name>A0A5J4V9K6_9EUKA</name>
<feature type="compositionally biased region" description="Polar residues" evidence="1">
    <location>
        <begin position="12"/>
        <end position="28"/>
    </location>
</feature>
<evidence type="ECO:0000313" key="2">
    <source>
        <dbReference type="EMBL" id="KAA6379175.1"/>
    </source>
</evidence>
<accession>A0A5J4V9K6</accession>
<reference evidence="2 3" key="1">
    <citation type="submission" date="2019-03" db="EMBL/GenBank/DDBJ databases">
        <title>Single cell metagenomics reveals metabolic interactions within the superorganism composed of flagellate Streblomastix strix and complex community of Bacteroidetes bacteria on its surface.</title>
        <authorList>
            <person name="Treitli S.C."/>
            <person name="Kolisko M."/>
            <person name="Husnik F."/>
            <person name="Keeling P."/>
            <person name="Hampl V."/>
        </authorList>
    </citation>
    <scope>NUCLEOTIDE SEQUENCE [LARGE SCALE GENOMIC DNA]</scope>
    <source>
        <strain evidence="2">ST1C</strain>
    </source>
</reference>
<proteinExistence type="predicted"/>
<dbReference type="Proteomes" id="UP000324800">
    <property type="component" value="Unassembled WGS sequence"/>
</dbReference>
<gene>
    <name evidence="2" type="ORF">EZS28_025295</name>
</gene>
<feature type="non-terminal residue" evidence="2">
    <location>
        <position position="28"/>
    </location>
</feature>
<evidence type="ECO:0000256" key="1">
    <source>
        <dbReference type="SAM" id="MobiDB-lite"/>
    </source>
</evidence>
<comment type="caution">
    <text evidence="2">The sequence shown here is derived from an EMBL/GenBank/DDBJ whole genome shotgun (WGS) entry which is preliminary data.</text>
</comment>
<organism evidence="2 3">
    <name type="scientific">Streblomastix strix</name>
    <dbReference type="NCBI Taxonomy" id="222440"/>
    <lineage>
        <taxon>Eukaryota</taxon>
        <taxon>Metamonada</taxon>
        <taxon>Preaxostyla</taxon>
        <taxon>Oxymonadida</taxon>
        <taxon>Streblomastigidae</taxon>
        <taxon>Streblomastix</taxon>
    </lineage>
</organism>
<dbReference type="EMBL" id="SNRW01008659">
    <property type="protein sequence ID" value="KAA6379175.1"/>
    <property type="molecule type" value="Genomic_DNA"/>
</dbReference>
<feature type="region of interest" description="Disordered" evidence="1">
    <location>
        <begin position="1"/>
        <end position="28"/>
    </location>
</feature>
<evidence type="ECO:0000313" key="3">
    <source>
        <dbReference type="Proteomes" id="UP000324800"/>
    </source>
</evidence>